<dbReference type="InterPro" id="IPR002502">
    <property type="entry name" value="Amidase_domain"/>
</dbReference>
<accession>A0ABQ1FW90</accession>
<dbReference type="Pfam" id="PF01510">
    <property type="entry name" value="Amidase_2"/>
    <property type="match status" value="1"/>
</dbReference>
<reference evidence="3" key="1">
    <citation type="journal article" date="2019" name="Int. J. Syst. Evol. Microbiol.">
        <title>The Global Catalogue of Microorganisms (GCM) 10K type strain sequencing project: providing services to taxonomists for standard genome sequencing and annotation.</title>
        <authorList>
            <consortium name="The Broad Institute Genomics Platform"/>
            <consortium name="The Broad Institute Genome Sequencing Center for Infectious Disease"/>
            <person name="Wu L."/>
            <person name="Ma J."/>
        </authorList>
    </citation>
    <scope>NUCLEOTIDE SEQUENCE [LARGE SCALE GENOMIC DNA]</scope>
    <source>
        <strain evidence="3">CGMCC 1.12404</strain>
    </source>
</reference>
<dbReference type="InterPro" id="IPR047763">
    <property type="entry name" value="PG_bind_dom_phiBT1-type"/>
</dbReference>
<comment type="caution">
    <text evidence="2">The sequence shown here is derived from an EMBL/GenBank/DDBJ whole genome shotgun (WGS) entry which is preliminary data.</text>
</comment>
<protein>
    <recommendedName>
        <fullName evidence="1">N-acetylmuramoyl-L-alanine amidase domain-containing protein</fullName>
    </recommendedName>
</protein>
<organism evidence="2 3">
    <name type="scientific">Kroppenstedtia guangzhouensis</name>
    <dbReference type="NCBI Taxonomy" id="1274356"/>
    <lineage>
        <taxon>Bacteria</taxon>
        <taxon>Bacillati</taxon>
        <taxon>Bacillota</taxon>
        <taxon>Bacilli</taxon>
        <taxon>Bacillales</taxon>
        <taxon>Thermoactinomycetaceae</taxon>
        <taxon>Kroppenstedtia</taxon>
    </lineage>
</organism>
<sequence length="321" mass="35724">MASFETYGGQKIKIDFIKGLPRAPFRLGVDKYELVVMHDTANIAPAKNQSAYFHREWKKREAFVQFFVDKDEIIQNASIKYRAWGAGKWANDRGVHLELCRESSKADKLKGYKKWVKLAAWLLWRRKLGVIWGKTLVTHNWVSKNKGGTNHADPDAYLASFGVSINQMVADVKKEYNAYAGGKNKEPEKWDGKSFPGRSAFQIGKSHPAVTVLGQRLVAHGFGSYYKVGPGPTFTEVDKKACAAFQKAQGWSGSDADGYPGPETWKRLMATTKGEKKPDPKPDKLIRVKVGGKQVGAFADPANAVNVVKQNVKAGMTIEMK</sequence>
<dbReference type="Proteomes" id="UP000617979">
    <property type="component" value="Unassembled WGS sequence"/>
</dbReference>
<dbReference type="NCBIfam" id="NF038080">
    <property type="entry name" value="PG_bind_siph"/>
    <property type="match status" value="1"/>
</dbReference>
<keyword evidence="3" id="KW-1185">Reference proteome</keyword>
<evidence type="ECO:0000313" key="2">
    <source>
        <dbReference type="EMBL" id="GGA32090.1"/>
    </source>
</evidence>
<gene>
    <name evidence="2" type="ORF">GCM10007416_00830</name>
</gene>
<dbReference type="InterPro" id="IPR036366">
    <property type="entry name" value="PGBDSf"/>
</dbReference>
<dbReference type="Gene3D" id="1.10.101.10">
    <property type="entry name" value="PGBD-like superfamily/PGBD"/>
    <property type="match status" value="1"/>
</dbReference>
<name>A0ABQ1FW90_9BACL</name>
<dbReference type="RefSeq" id="WP_188428680.1">
    <property type="nucleotide sequence ID" value="NZ_BMEX01000001.1"/>
</dbReference>
<dbReference type="CDD" id="cd06583">
    <property type="entry name" value="PGRP"/>
    <property type="match status" value="1"/>
</dbReference>
<evidence type="ECO:0000313" key="3">
    <source>
        <dbReference type="Proteomes" id="UP000617979"/>
    </source>
</evidence>
<dbReference type="SUPFAM" id="SSF47090">
    <property type="entry name" value="PGBD-like"/>
    <property type="match status" value="1"/>
</dbReference>
<dbReference type="InterPro" id="IPR036365">
    <property type="entry name" value="PGBD-like_sf"/>
</dbReference>
<dbReference type="SUPFAM" id="SSF55846">
    <property type="entry name" value="N-acetylmuramoyl-L-alanine amidase-like"/>
    <property type="match status" value="1"/>
</dbReference>
<dbReference type="Gene3D" id="3.40.80.10">
    <property type="entry name" value="Peptidoglycan recognition protein-like"/>
    <property type="match status" value="1"/>
</dbReference>
<proteinExistence type="predicted"/>
<dbReference type="SMART" id="SM00644">
    <property type="entry name" value="Ami_2"/>
    <property type="match status" value="1"/>
</dbReference>
<evidence type="ECO:0000259" key="1">
    <source>
        <dbReference type="SMART" id="SM00644"/>
    </source>
</evidence>
<dbReference type="EMBL" id="BMEX01000001">
    <property type="protein sequence ID" value="GGA32090.1"/>
    <property type="molecule type" value="Genomic_DNA"/>
</dbReference>
<feature type="domain" description="N-acetylmuramoyl-L-alanine amidase" evidence="1">
    <location>
        <begin position="20"/>
        <end position="155"/>
    </location>
</feature>
<dbReference type="InterPro" id="IPR036505">
    <property type="entry name" value="Amidase/PGRP_sf"/>
</dbReference>